<protein>
    <submittedName>
        <fullName evidence="2">Endonuclease/exonuclease/phosphatase family protein</fullName>
    </submittedName>
</protein>
<sequence length="437" mass="46037">MQRLFCLLAPTAAAAVLLAACGSPPVVQQAAPVSAPAAAPQPVAIAAFNMAWAGTVADFQQHLAVCSAPTVNWCDTRARWQPGTTQATPEESARAAACQQATIAAAGGPQASMRVAPCSAYRNSAPRAPGAPAPDPAAVRNVAAYQAKLDGLRETVEALVQREGVRVIAFQEVSSAEAVRAVLGRYNERFEVCAAPHNAFQTVAFAWDKTLSSTPGVCTPHQPLAVLDPPNDPEAFRRVRPGLALRLTVSGAPVVFMNVHLKAACASATNSNPRFPARLLTDRVEACEVLNRQVPVLESWIEAVAAQTTRFVLLGDFNRRIDEEATMGLAANQVRADGSNPAGPNPVDTQGRVGTRYLWPELNDGSPALFQLPLQATEAGCSGFTGLDHIVVGAGVHTLMQQSAPADIASRKVPVLGRPGQPIESSDHCPKVARLRL</sequence>
<dbReference type="GO" id="GO:0004519">
    <property type="term" value="F:endonuclease activity"/>
    <property type="evidence" value="ECO:0007669"/>
    <property type="project" value="UniProtKB-KW"/>
</dbReference>
<keyword evidence="2" id="KW-0255">Endonuclease</keyword>
<dbReference type="OrthoDB" id="395856at2"/>
<reference evidence="2 3" key="1">
    <citation type="submission" date="2019-01" db="EMBL/GenBank/DDBJ databases">
        <authorList>
            <person name="Chen W.-M."/>
        </authorList>
    </citation>
    <scope>NUCLEOTIDE SEQUENCE [LARGE SCALE GENOMIC DNA]</scope>
    <source>
        <strain evidence="2 3">KYPY4</strain>
    </source>
</reference>
<evidence type="ECO:0000256" key="1">
    <source>
        <dbReference type="SAM" id="SignalP"/>
    </source>
</evidence>
<dbReference type="AlphaFoldDB" id="A0A437RR00"/>
<dbReference type="RefSeq" id="WP_128226857.1">
    <property type="nucleotide sequence ID" value="NZ_SACR01000001.1"/>
</dbReference>
<keyword evidence="1" id="KW-0732">Signal</keyword>
<dbReference type="Gene3D" id="3.60.10.10">
    <property type="entry name" value="Endonuclease/exonuclease/phosphatase"/>
    <property type="match status" value="1"/>
</dbReference>
<dbReference type="Proteomes" id="UP000285575">
    <property type="component" value="Unassembled WGS sequence"/>
</dbReference>
<evidence type="ECO:0000313" key="3">
    <source>
        <dbReference type="Proteomes" id="UP000285575"/>
    </source>
</evidence>
<organism evidence="2 3">
    <name type="scientific">Rubrivivax rivuli</name>
    <dbReference type="NCBI Taxonomy" id="1862385"/>
    <lineage>
        <taxon>Bacteria</taxon>
        <taxon>Pseudomonadati</taxon>
        <taxon>Pseudomonadota</taxon>
        <taxon>Betaproteobacteria</taxon>
        <taxon>Burkholderiales</taxon>
        <taxon>Sphaerotilaceae</taxon>
        <taxon>Rubrivivax</taxon>
    </lineage>
</organism>
<dbReference type="GO" id="GO:0004527">
    <property type="term" value="F:exonuclease activity"/>
    <property type="evidence" value="ECO:0007669"/>
    <property type="project" value="UniProtKB-KW"/>
</dbReference>
<evidence type="ECO:0000313" key="2">
    <source>
        <dbReference type="EMBL" id="RVU49220.1"/>
    </source>
</evidence>
<dbReference type="SUPFAM" id="SSF56219">
    <property type="entry name" value="DNase I-like"/>
    <property type="match status" value="1"/>
</dbReference>
<dbReference type="PROSITE" id="PS51257">
    <property type="entry name" value="PROKAR_LIPOPROTEIN"/>
    <property type="match status" value="1"/>
</dbReference>
<name>A0A437RR00_9BURK</name>
<keyword evidence="3" id="KW-1185">Reference proteome</keyword>
<keyword evidence="2" id="KW-0378">Hydrolase</keyword>
<keyword evidence="2" id="KW-0540">Nuclease</keyword>
<proteinExistence type="predicted"/>
<dbReference type="EMBL" id="SACR01000001">
    <property type="protein sequence ID" value="RVU49220.1"/>
    <property type="molecule type" value="Genomic_DNA"/>
</dbReference>
<gene>
    <name evidence="2" type="ORF">EOE66_01145</name>
</gene>
<feature type="signal peptide" evidence="1">
    <location>
        <begin position="1"/>
        <end position="30"/>
    </location>
</feature>
<keyword evidence="2" id="KW-0269">Exonuclease</keyword>
<comment type="caution">
    <text evidence="2">The sequence shown here is derived from an EMBL/GenBank/DDBJ whole genome shotgun (WGS) entry which is preliminary data.</text>
</comment>
<dbReference type="InterPro" id="IPR036691">
    <property type="entry name" value="Endo/exonu/phosph_ase_sf"/>
</dbReference>
<feature type="chain" id="PRO_5019503813" evidence="1">
    <location>
        <begin position="31"/>
        <end position="437"/>
    </location>
</feature>
<accession>A0A437RR00</accession>